<dbReference type="OrthoDB" id="6145139at2759"/>
<evidence type="ECO:0000313" key="6">
    <source>
        <dbReference type="RefSeq" id="XP_022296803.1"/>
    </source>
</evidence>
<evidence type="ECO:0000313" key="5">
    <source>
        <dbReference type="Proteomes" id="UP000694844"/>
    </source>
</evidence>
<dbReference type="SMART" id="SM00248">
    <property type="entry name" value="ANK"/>
    <property type="match status" value="13"/>
</dbReference>
<feature type="compositionally biased region" description="Basic and acidic residues" evidence="4">
    <location>
        <begin position="540"/>
        <end position="549"/>
    </location>
</feature>
<dbReference type="Pfam" id="PF12796">
    <property type="entry name" value="Ank_2"/>
    <property type="match status" value="3"/>
</dbReference>
<dbReference type="InterPro" id="IPR002110">
    <property type="entry name" value="Ankyrin_rpt"/>
</dbReference>
<dbReference type="PROSITE" id="PS50297">
    <property type="entry name" value="ANK_REP_REGION"/>
    <property type="match status" value="7"/>
</dbReference>
<proteinExistence type="predicted"/>
<evidence type="ECO:0000313" key="7">
    <source>
        <dbReference type="RefSeq" id="XP_022296804.1"/>
    </source>
</evidence>
<feature type="repeat" description="ANK" evidence="3">
    <location>
        <begin position="658"/>
        <end position="690"/>
    </location>
</feature>
<dbReference type="SUPFAM" id="SSF48403">
    <property type="entry name" value="Ankyrin repeat"/>
    <property type="match status" value="2"/>
</dbReference>
<feature type="repeat" description="ANK" evidence="3">
    <location>
        <begin position="1022"/>
        <end position="1054"/>
    </location>
</feature>
<feature type="repeat" description="ANK" evidence="3">
    <location>
        <begin position="888"/>
        <end position="920"/>
    </location>
</feature>
<keyword evidence="5" id="KW-1185">Reference proteome</keyword>
<feature type="repeat" description="ANK" evidence="3">
    <location>
        <begin position="691"/>
        <end position="723"/>
    </location>
</feature>
<gene>
    <name evidence="6 7 8" type="primary">LOC111106424</name>
</gene>
<dbReference type="AlphaFoldDB" id="A0A8B8B068"/>
<dbReference type="Proteomes" id="UP000694844">
    <property type="component" value="Chromosome 8"/>
</dbReference>
<organism evidence="5 8">
    <name type="scientific">Crassostrea virginica</name>
    <name type="common">Eastern oyster</name>
    <dbReference type="NCBI Taxonomy" id="6565"/>
    <lineage>
        <taxon>Eukaryota</taxon>
        <taxon>Metazoa</taxon>
        <taxon>Spiralia</taxon>
        <taxon>Lophotrochozoa</taxon>
        <taxon>Mollusca</taxon>
        <taxon>Bivalvia</taxon>
        <taxon>Autobranchia</taxon>
        <taxon>Pteriomorphia</taxon>
        <taxon>Ostreida</taxon>
        <taxon>Ostreoidea</taxon>
        <taxon>Ostreidae</taxon>
        <taxon>Crassostrea</taxon>
    </lineage>
</organism>
<sequence>MDEEDGEFLLMKNYATLKTHLKIDCSQFLGNILKILYEDINTLKESETFKILDDKSRQEIVQKRNFVFSIPALCEVLLKTNFDIEGGKETWHADVNRLREIWNNHIDKNKKISSDLFQKIHTDLQNIGNRMAERFQESGSAYVKSIRQLQQDEKTQTHGETSTQIGNRNTMCINFETQPQTESTIIMEQFGDRNKMIIQLEDRRKTGQFELKSSGEVQLRMVLKSNQSMAWTKITDNVLKLDLNDLNSNPVLKSNDIVVDTIEKGCLIVSLNTSSGIRIQDCLRNLFNVLFEVLDIEFILQKCNASEIRVNGYVYCPEEFKGGPNTQTSQDLVIIRHYSWTTTTTNCDIDVYVSKLMKSLIRGDFSTDVDERIEVEIKCDFSSNMTSPEIPHSEDRDKMLSDGLKAAALELQSLEQTDNAVHLSLKCIGKKRYLHLFDNSGPLVKITKVLFSRVPDTALRLSLFMDTSFVNDSVANSGLVFYLKPLSKIMDSVNNERFSNIITAMLEGKDSSVLTNIEELKVKAILEYRKENGTSSEQTEQCRKEHREIGSPATGQEEKNYEEYDKDLFVGNPNLILRLLDEGVNPNMRNEKRQTPLHLASERNLRRVVDKLILCGANINVTGEYQETPLFVATRCGNWKIITSLLTHGADPEIKDFNQHTPLYIAAKNGNRHVLQELLKFGTNVNSPGENQQSPLHIACKNGNYAVVQDLLAYGADVHYMDKDKNTPLHSTLLGMNYDSFDTGIIDELLLKGTLVNKKNGNLKTPLCIAAEKGFLNSTQKLLIAKADVNLTDSENNLPLHMACENCHVEIVEALVQVSDEVDRRNTKQLTSRMLAKDVKRLSNVFDALDINHEYMDNVAFKFAKQGKTDELLPYLKQKQYLEAKDSQARSLLYVASRNGHIDIVRMLIESNVNINECDSVNRSPLSVAAEHKHCSIVEYLLHSGADANIIDDFGRTALHYGVKSGSPQITSIIIQHGHLAYKPDNEGKTPLHFCGIYGSIDVANVLLFAKGDMDVNEHDIKLQTPLHDAIQYEQLDVAELLLKHRAKTSCRAANGRAPLHLAAEIGSTIAIDILLRFGGDVNQCDESLQTPV</sequence>
<keyword evidence="1" id="KW-0677">Repeat</keyword>
<evidence type="ECO:0000256" key="1">
    <source>
        <dbReference type="ARBA" id="ARBA00022737"/>
    </source>
</evidence>
<feature type="repeat" description="ANK" evidence="3">
    <location>
        <begin position="592"/>
        <end position="624"/>
    </location>
</feature>
<dbReference type="RefSeq" id="XP_022296805.1">
    <property type="nucleotide sequence ID" value="XM_022441097.1"/>
</dbReference>
<keyword evidence="2 3" id="KW-0040">ANK repeat</keyword>
<dbReference type="InterPro" id="IPR036770">
    <property type="entry name" value="Ankyrin_rpt-contain_sf"/>
</dbReference>
<name>A0A8B8B068_CRAVI</name>
<dbReference type="Gene3D" id="1.25.40.20">
    <property type="entry name" value="Ankyrin repeat-containing domain"/>
    <property type="match status" value="3"/>
</dbReference>
<protein>
    <submittedName>
        <fullName evidence="6 7">Ankyrin-2-like</fullName>
    </submittedName>
</protein>
<dbReference type="PROSITE" id="PS50088">
    <property type="entry name" value="ANK_REPEAT"/>
    <property type="match status" value="11"/>
</dbReference>
<dbReference type="Pfam" id="PF13857">
    <property type="entry name" value="Ank_5"/>
    <property type="match status" value="1"/>
</dbReference>
<evidence type="ECO:0000256" key="2">
    <source>
        <dbReference type="ARBA" id="ARBA00023043"/>
    </source>
</evidence>
<reference evidence="6 7" key="1">
    <citation type="submission" date="2025-04" db="UniProtKB">
        <authorList>
            <consortium name="RefSeq"/>
        </authorList>
    </citation>
    <scope>IDENTIFICATION</scope>
    <source>
        <tissue evidence="6 7">Whole sample</tissue>
    </source>
</reference>
<feature type="repeat" description="ANK" evidence="3">
    <location>
        <begin position="795"/>
        <end position="827"/>
    </location>
</feature>
<dbReference type="RefSeq" id="XP_022296804.1">
    <property type="nucleotide sequence ID" value="XM_022441096.1"/>
</dbReference>
<evidence type="ECO:0000313" key="8">
    <source>
        <dbReference type="RefSeq" id="XP_022296805.1"/>
    </source>
</evidence>
<feature type="region of interest" description="Disordered" evidence="4">
    <location>
        <begin position="533"/>
        <end position="557"/>
    </location>
</feature>
<accession>A0A8B8B068</accession>
<dbReference type="PANTHER" id="PTHR24198:SF165">
    <property type="entry name" value="ANKYRIN REPEAT-CONTAINING PROTEIN-RELATED"/>
    <property type="match status" value="1"/>
</dbReference>
<feature type="repeat" description="ANK" evidence="3">
    <location>
        <begin position="762"/>
        <end position="794"/>
    </location>
</feature>
<dbReference type="RefSeq" id="XP_022296803.1">
    <property type="nucleotide sequence ID" value="XM_022441095.1"/>
</dbReference>
<evidence type="ECO:0000256" key="4">
    <source>
        <dbReference type="SAM" id="MobiDB-lite"/>
    </source>
</evidence>
<dbReference type="KEGG" id="cvn:111106424"/>
<dbReference type="GeneID" id="111106424"/>
<feature type="repeat" description="ANK" evidence="3">
    <location>
        <begin position="921"/>
        <end position="953"/>
    </location>
</feature>
<dbReference type="Pfam" id="PF00023">
    <property type="entry name" value="Ank"/>
    <property type="match status" value="3"/>
</dbReference>
<feature type="repeat" description="ANK" evidence="3">
    <location>
        <begin position="625"/>
        <end position="657"/>
    </location>
</feature>
<feature type="repeat" description="ANK" evidence="3">
    <location>
        <begin position="1055"/>
        <end position="1087"/>
    </location>
</feature>
<feature type="repeat" description="ANK" evidence="3">
    <location>
        <begin position="987"/>
        <end position="1019"/>
    </location>
</feature>
<evidence type="ECO:0000256" key="3">
    <source>
        <dbReference type="PROSITE-ProRule" id="PRU00023"/>
    </source>
</evidence>
<dbReference type="PANTHER" id="PTHR24198">
    <property type="entry name" value="ANKYRIN REPEAT AND PROTEIN KINASE DOMAIN-CONTAINING PROTEIN"/>
    <property type="match status" value="1"/>
</dbReference>